<name>X1PE12_9ZZZZ</name>
<reference evidence="1" key="1">
    <citation type="journal article" date="2014" name="Front. Microbiol.">
        <title>High frequency of phylogenetically diverse reductive dehalogenase-homologous genes in deep subseafloor sedimentary metagenomes.</title>
        <authorList>
            <person name="Kawai M."/>
            <person name="Futagami T."/>
            <person name="Toyoda A."/>
            <person name="Takaki Y."/>
            <person name="Nishi S."/>
            <person name="Hori S."/>
            <person name="Arai W."/>
            <person name="Tsubouchi T."/>
            <person name="Morono Y."/>
            <person name="Uchiyama I."/>
            <person name="Ito T."/>
            <person name="Fujiyama A."/>
            <person name="Inagaki F."/>
            <person name="Takami H."/>
        </authorList>
    </citation>
    <scope>NUCLEOTIDE SEQUENCE</scope>
    <source>
        <strain evidence="1">Expedition CK06-06</strain>
    </source>
</reference>
<comment type="caution">
    <text evidence="1">The sequence shown here is derived from an EMBL/GenBank/DDBJ whole genome shotgun (WGS) entry which is preliminary data.</text>
</comment>
<organism evidence="1">
    <name type="scientific">marine sediment metagenome</name>
    <dbReference type="NCBI Taxonomy" id="412755"/>
    <lineage>
        <taxon>unclassified sequences</taxon>
        <taxon>metagenomes</taxon>
        <taxon>ecological metagenomes</taxon>
    </lineage>
</organism>
<dbReference type="EMBL" id="BARV01031405">
    <property type="protein sequence ID" value="GAI37275.1"/>
    <property type="molecule type" value="Genomic_DNA"/>
</dbReference>
<feature type="non-terminal residue" evidence="1">
    <location>
        <position position="66"/>
    </location>
</feature>
<proteinExistence type="predicted"/>
<sequence>MTFQIRERSGLKPIPPATWAKWDGTDTSFIDWYRNTVVPAKAHFLPSQEEMFRFQKDEKGYHIELP</sequence>
<accession>X1PE12</accession>
<evidence type="ECO:0000313" key="1">
    <source>
        <dbReference type="EMBL" id="GAI37275.1"/>
    </source>
</evidence>
<gene>
    <name evidence="1" type="ORF">S06H3_49701</name>
</gene>
<dbReference type="AlphaFoldDB" id="X1PE12"/>
<protein>
    <submittedName>
        <fullName evidence="1">Uncharacterized protein</fullName>
    </submittedName>
</protein>